<organism evidence="2 3">
    <name type="scientific">Methanothrix thermoacetophila (strain DSM 6194 / JCM 14653 / NBRC 101360 / PT)</name>
    <name type="common">Methanosaeta thermophila</name>
    <dbReference type="NCBI Taxonomy" id="349307"/>
    <lineage>
        <taxon>Archaea</taxon>
        <taxon>Methanobacteriati</taxon>
        <taxon>Methanobacteriota</taxon>
        <taxon>Stenosarchaea group</taxon>
        <taxon>Methanomicrobia</taxon>
        <taxon>Methanotrichales</taxon>
        <taxon>Methanotrichaceae</taxon>
        <taxon>Methanothrix</taxon>
    </lineage>
</organism>
<reference evidence="2 3" key="1">
    <citation type="submission" date="2006-10" db="EMBL/GenBank/DDBJ databases">
        <title>Complete sequence of Methanosaeta thermophila PT.</title>
        <authorList>
            <consortium name="US DOE Joint Genome Institute"/>
            <person name="Copeland A."/>
            <person name="Lucas S."/>
            <person name="Lapidus A."/>
            <person name="Barry K."/>
            <person name="Detter J.C."/>
            <person name="Glavina del Rio T."/>
            <person name="Hammon N."/>
            <person name="Israni S."/>
            <person name="Pitluck S."/>
            <person name="Chain P."/>
            <person name="Malfatti S."/>
            <person name="Shin M."/>
            <person name="Vergez L."/>
            <person name="Schmutz J."/>
            <person name="Larimer F."/>
            <person name="Land M."/>
            <person name="Hauser L."/>
            <person name="Kyrpides N."/>
            <person name="Kim E."/>
            <person name="Smith K.S."/>
            <person name="Ingram-Smith C."/>
            <person name="Richardson P."/>
        </authorList>
    </citation>
    <scope>NUCLEOTIDE SEQUENCE [LARGE SCALE GENOMIC DNA]</scope>
    <source>
        <strain evidence="3">DSM 6194 / JCM 14653 / NBRC 101360 / PT</strain>
    </source>
</reference>
<evidence type="ECO:0000259" key="1">
    <source>
        <dbReference type="PROSITE" id="PS51459"/>
    </source>
</evidence>
<dbReference type="Gene3D" id="1.20.120.1870">
    <property type="entry name" value="Fic/DOC protein, Fido domain"/>
    <property type="match status" value="1"/>
</dbReference>
<dbReference type="PROSITE" id="PS51459">
    <property type="entry name" value="FIDO"/>
    <property type="match status" value="1"/>
</dbReference>
<proteinExistence type="predicted"/>
<dbReference type="HOGENOM" id="CLU_115697_7_1_2"/>
<dbReference type="InterPro" id="IPR053737">
    <property type="entry name" value="Type_II_TA_Toxin"/>
</dbReference>
<dbReference type="KEGG" id="mtp:Mthe_1326"/>
<dbReference type="Proteomes" id="UP000000674">
    <property type="component" value="Chromosome"/>
</dbReference>
<gene>
    <name evidence="2" type="ordered locus">Mthe_1326</name>
</gene>
<dbReference type="SUPFAM" id="SSF140931">
    <property type="entry name" value="Fic-like"/>
    <property type="match status" value="1"/>
</dbReference>
<evidence type="ECO:0000313" key="3">
    <source>
        <dbReference type="Proteomes" id="UP000000674"/>
    </source>
</evidence>
<sequence length="95" mass="11246">MTRYKITAEMIIEIHDLLGPDLEIQGIRDKGTLDYLVERINKERDVFKRAAWALYLADQHPFWDGQKRTAFYLADMILRADGSTYMKSKIRSYRC</sequence>
<accession>A0B8T0</accession>
<dbReference type="AlphaFoldDB" id="A0B8T0"/>
<feature type="domain" description="Fido" evidence="1">
    <location>
        <begin position="6"/>
        <end position="95"/>
    </location>
</feature>
<dbReference type="InterPro" id="IPR003812">
    <property type="entry name" value="Fido"/>
</dbReference>
<keyword evidence="3" id="KW-1185">Reference proteome</keyword>
<dbReference type="InterPro" id="IPR036597">
    <property type="entry name" value="Fido-like_dom_sf"/>
</dbReference>
<dbReference type="EMBL" id="CP000477">
    <property type="protein sequence ID" value="ABK15104.1"/>
    <property type="molecule type" value="Genomic_DNA"/>
</dbReference>
<dbReference type="Pfam" id="PF02661">
    <property type="entry name" value="Fic"/>
    <property type="match status" value="1"/>
</dbReference>
<name>A0B8T0_METTP</name>
<protein>
    <recommendedName>
        <fullName evidence="1">Fido domain-containing protein</fullName>
    </recommendedName>
</protein>
<evidence type="ECO:0000313" key="2">
    <source>
        <dbReference type="EMBL" id="ABK15104.1"/>
    </source>
</evidence>